<accession>A0A8H7EPN6</accession>
<feature type="region of interest" description="Disordered" evidence="1">
    <location>
        <begin position="169"/>
        <end position="207"/>
    </location>
</feature>
<sequence length="469" mass="53869">MEVEKQDFFSELYKRPIFDDNEHAAMAELFGKVSFFAINMVRKELKRAWKNAGNAVAEKKNSCNCKAKVNYKLPCQHMLPLIGNGTIDIHLIPQRWYLNYAEDYFPANTSTIAGEIRQNSLTTLQHIQDAVENAESNFKKIEIIETINSALDFLKEAPVEDVKLPHIMKKKGPSETTTGKRIDSSFETEEKQIRRDSRKNNTSSDETYDNNLFDSNVYILPAKRDCEDKFLKSIENKRAKHALNETADFHINTDIPQSSFTNVIDVKADGWCGLRVLAHVFKYDGNKFLQVKQDMLSCLAENADIYRNYFPSIGSVEKLQELISHGIDVSLSVNGQHLPCKNMEYWFTAPECVQLVADTYRVPIAVYSDDETTDAKGNLVYPPLLYLPVRGPLPRQKPLPVILHHVNRNHWITLNMKRGIKLKWPRIERYVKEACHNLGYGHNIRKTIWRHLDIEKEPEQSSGSVIAIN</sequence>
<dbReference type="Proteomes" id="UP000605846">
    <property type="component" value="Unassembled WGS sequence"/>
</dbReference>
<dbReference type="EMBL" id="JABAYA010000279">
    <property type="protein sequence ID" value="KAF7721328.1"/>
    <property type="molecule type" value="Genomic_DNA"/>
</dbReference>
<comment type="caution">
    <text evidence="2">The sequence shown here is derived from an EMBL/GenBank/DDBJ whole genome shotgun (WGS) entry which is preliminary data.</text>
</comment>
<proteinExistence type="predicted"/>
<name>A0A8H7EPN6_9FUNG</name>
<evidence type="ECO:0008006" key="4">
    <source>
        <dbReference type="Google" id="ProtNLM"/>
    </source>
</evidence>
<evidence type="ECO:0000256" key="1">
    <source>
        <dbReference type="SAM" id="MobiDB-lite"/>
    </source>
</evidence>
<reference evidence="2" key="1">
    <citation type="submission" date="2020-01" db="EMBL/GenBank/DDBJ databases">
        <title>Genome Sequencing of Three Apophysomyces-Like Fungal Strains Confirms a Novel Fungal Genus in the Mucoromycota with divergent Burkholderia-like Endosymbiotic Bacteria.</title>
        <authorList>
            <person name="Stajich J.E."/>
            <person name="Macias A.M."/>
            <person name="Carter-House D."/>
            <person name="Lovett B."/>
            <person name="Kasson L.R."/>
            <person name="Berry K."/>
            <person name="Grigoriev I."/>
            <person name="Chang Y."/>
            <person name="Spatafora J."/>
            <person name="Kasson M.T."/>
        </authorList>
    </citation>
    <scope>NUCLEOTIDE SEQUENCE</scope>
    <source>
        <strain evidence="2">NRRL A-21654</strain>
    </source>
</reference>
<feature type="compositionally biased region" description="Basic and acidic residues" evidence="1">
    <location>
        <begin position="178"/>
        <end position="199"/>
    </location>
</feature>
<dbReference type="AlphaFoldDB" id="A0A8H7EPN6"/>
<keyword evidence="3" id="KW-1185">Reference proteome</keyword>
<gene>
    <name evidence="2" type="ORF">EC973_004872</name>
</gene>
<organism evidence="2 3">
    <name type="scientific">Apophysomyces ossiformis</name>
    <dbReference type="NCBI Taxonomy" id="679940"/>
    <lineage>
        <taxon>Eukaryota</taxon>
        <taxon>Fungi</taxon>
        <taxon>Fungi incertae sedis</taxon>
        <taxon>Mucoromycota</taxon>
        <taxon>Mucoromycotina</taxon>
        <taxon>Mucoromycetes</taxon>
        <taxon>Mucorales</taxon>
        <taxon>Mucorineae</taxon>
        <taxon>Mucoraceae</taxon>
        <taxon>Apophysomyces</taxon>
    </lineage>
</organism>
<evidence type="ECO:0000313" key="2">
    <source>
        <dbReference type="EMBL" id="KAF7721328.1"/>
    </source>
</evidence>
<protein>
    <recommendedName>
        <fullName evidence="4">SWIM-type domain-containing protein</fullName>
    </recommendedName>
</protein>
<dbReference type="OrthoDB" id="2379842at2759"/>
<evidence type="ECO:0000313" key="3">
    <source>
        <dbReference type="Proteomes" id="UP000605846"/>
    </source>
</evidence>
<dbReference type="CDD" id="cd22744">
    <property type="entry name" value="OTU"/>
    <property type="match status" value="1"/>
</dbReference>